<evidence type="ECO:0000313" key="2">
    <source>
        <dbReference type="EMBL" id="KAH3886110.1"/>
    </source>
</evidence>
<proteinExistence type="predicted"/>
<sequence length="152" mass="16754">MKSAKALPRYGSRQTDGQKDGQRQNNIPLPMAGDKFESGRLISSRLYTPLNFICGGTPPRNPGLNLSPRSTLSVLYSVPLLLLLSLFRLCNETTIHLQTITIPLGDPSKIWESAGEEVQRMFGESTIHLQTITIPLGDSSESCMLKLLTELL</sequence>
<keyword evidence="3" id="KW-1185">Reference proteome</keyword>
<dbReference type="AlphaFoldDB" id="A0A9D4S0N5"/>
<name>A0A9D4S0N5_DREPO</name>
<reference evidence="2" key="2">
    <citation type="submission" date="2020-11" db="EMBL/GenBank/DDBJ databases">
        <authorList>
            <person name="McCartney M.A."/>
            <person name="Auch B."/>
            <person name="Kono T."/>
            <person name="Mallez S."/>
            <person name="Becker A."/>
            <person name="Gohl D.M."/>
            <person name="Silverstein K.A.T."/>
            <person name="Koren S."/>
            <person name="Bechman K.B."/>
            <person name="Herman A."/>
            <person name="Abrahante J.E."/>
            <person name="Garbe J."/>
        </authorList>
    </citation>
    <scope>NUCLEOTIDE SEQUENCE</scope>
    <source>
        <strain evidence="2">Duluth1</strain>
        <tissue evidence="2">Whole animal</tissue>
    </source>
</reference>
<accession>A0A9D4S0N5</accession>
<dbReference type="Proteomes" id="UP000828390">
    <property type="component" value="Unassembled WGS sequence"/>
</dbReference>
<evidence type="ECO:0000313" key="3">
    <source>
        <dbReference type="Proteomes" id="UP000828390"/>
    </source>
</evidence>
<evidence type="ECO:0000256" key="1">
    <source>
        <dbReference type="SAM" id="MobiDB-lite"/>
    </source>
</evidence>
<reference evidence="2" key="1">
    <citation type="journal article" date="2019" name="bioRxiv">
        <title>The Genome of the Zebra Mussel, Dreissena polymorpha: A Resource for Invasive Species Research.</title>
        <authorList>
            <person name="McCartney M.A."/>
            <person name="Auch B."/>
            <person name="Kono T."/>
            <person name="Mallez S."/>
            <person name="Zhang Y."/>
            <person name="Obille A."/>
            <person name="Becker A."/>
            <person name="Abrahante J.E."/>
            <person name="Garbe J."/>
            <person name="Badalamenti J.P."/>
            <person name="Herman A."/>
            <person name="Mangelson H."/>
            <person name="Liachko I."/>
            <person name="Sullivan S."/>
            <person name="Sone E.D."/>
            <person name="Koren S."/>
            <person name="Silverstein K.A.T."/>
            <person name="Beckman K.B."/>
            <person name="Gohl D.M."/>
        </authorList>
    </citation>
    <scope>NUCLEOTIDE SEQUENCE</scope>
    <source>
        <strain evidence="2">Duluth1</strain>
        <tissue evidence="2">Whole animal</tissue>
    </source>
</reference>
<organism evidence="2 3">
    <name type="scientific">Dreissena polymorpha</name>
    <name type="common">Zebra mussel</name>
    <name type="synonym">Mytilus polymorpha</name>
    <dbReference type="NCBI Taxonomy" id="45954"/>
    <lineage>
        <taxon>Eukaryota</taxon>
        <taxon>Metazoa</taxon>
        <taxon>Spiralia</taxon>
        <taxon>Lophotrochozoa</taxon>
        <taxon>Mollusca</taxon>
        <taxon>Bivalvia</taxon>
        <taxon>Autobranchia</taxon>
        <taxon>Heteroconchia</taxon>
        <taxon>Euheterodonta</taxon>
        <taxon>Imparidentia</taxon>
        <taxon>Neoheterodontei</taxon>
        <taxon>Myida</taxon>
        <taxon>Dreissenoidea</taxon>
        <taxon>Dreissenidae</taxon>
        <taxon>Dreissena</taxon>
    </lineage>
</organism>
<protein>
    <submittedName>
        <fullName evidence="2">Uncharacterized protein</fullName>
    </submittedName>
</protein>
<dbReference type="EMBL" id="JAIWYP010000001">
    <property type="protein sequence ID" value="KAH3886110.1"/>
    <property type="molecule type" value="Genomic_DNA"/>
</dbReference>
<gene>
    <name evidence="2" type="ORF">DPMN_010111</name>
</gene>
<feature type="region of interest" description="Disordered" evidence="1">
    <location>
        <begin position="1"/>
        <end position="31"/>
    </location>
</feature>
<comment type="caution">
    <text evidence="2">The sequence shown here is derived from an EMBL/GenBank/DDBJ whole genome shotgun (WGS) entry which is preliminary data.</text>
</comment>